<evidence type="ECO:0000313" key="2">
    <source>
        <dbReference type="EMBL" id="GAA1621971.1"/>
    </source>
</evidence>
<reference evidence="2 3" key="1">
    <citation type="journal article" date="2019" name="Int. J. Syst. Evol. Microbiol.">
        <title>The Global Catalogue of Microorganisms (GCM) 10K type strain sequencing project: providing services to taxonomists for standard genome sequencing and annotation.</title>
        <authorList>
            <consortium name="The Broad Institute Genomics Platform"/>
            <consortium name="The Broad Institute Genome Sequencing Center for Infectious Disease"/>
            <person name="Wu L."/>
            <person name="Ma J."/>
        </authorList>
    </citation>
    <scope>NUCLEOTIDE SEQUENCE [LARGE SCALE GENOMIC DNA]</scope>
    <source>
        <strain evidence="2 3">JCM 14306</strain>
    </source>
</reference>
<dbReference type="Proteomes" id="UP001501319">
    <property type="component" value="Unassembled WGS sequence"/>
</dbReference>
<name>A0ABN2EY31_9ACTN</name>
<proteinExistence type="predicted"/>
<evidence type="ECO:0000256" key="1">
    <source>
        <dbReference type="SAM" id="MobiDB-lite"/>
    </source>
</evidence>
<organism evidence="2 3">
    <name type="scientific">Kribbella alba</name>
    <dbReference type="NCBI Taxonomy" id="190197"/>
    <lineage>
        <taxon>Bacteria</taxon>
        <taxon>Bacillati</taxon>
        <taxon>Actinomycetota</taxon>
        <taxon>Actinomycetes</taxon>
        <taxon>Propionibacteriales</taxon>
        <taxon>Kribbellaceae</taxon>
        <taxon>Kribbella</taxon>
    </lineage>
</organism>
<evidence type="ECO:0000313" key="3">
    <source>
        <dbReference type="Proteomes" id="UP001501319"/>
    </source>
</evidence>
<accession>A0ABN2EY31</accession>
<gene>
    <name evidence="2" type="ORF">GCM10009744_06470</name>
</gene>
<protein>
    <submittedName>
        <fullName evidence="2">Uncharacterized protein</fullName>
    </submittedName>
</protein>
<keyword evidence="3" id="KW-1185">Reference proteome</keyword>
<dbReference type="EMBL" id="BAAANE010000002">
    <property type="protein sequence ID" value="GAA1621971.1"/>
    <property type="molecule type" value="Genomic_DNA"/>
</dbReference>
<feature type="region of interest" description="Disordered" evidence="1">
    <location>
        <begin position="17"/>
        <end position="58"/>
    </location>
</feature>
<sequence length="320" mass="33094">MLIVLIVLGVRALGGDEVGSGTATAQPPTNSTTPGGGPSDGPPGSELGNATGQAKTATDRLQGAGFQCSDLFNGAQGAHRGCFKYDGATSAEVVFQFQPDGTIIGVQLRSEDPDNVNNAAVTFDAALQAIGVDTFGSSEVAKVQQAVRGGEKNGKVGSTWGEFRLSNYGDRLLLSGGKSGTDTFEVPRKQFQTTEAQLIAALRAKKYTCTSLCKRPVGKYGSQTIDGYGGSNGGRLSSFNIRVSGEAADVKAAMPAAISDGFAAVKGPDVKALEAFATAHSDGKSYAGYVSGWRVEITGNRIGSDFGSLNISIRPELFYV</sequence>
<comment type="caution">
    <text evidence="2">The sequence shown here is derived from an EMBL/GenBank/DDBJ whole genome shotgun (WGS) entry which is preliminary data.</text>
</comment>